<gene>
    <name evidence="1" type="ORF">RR46_00681</name>
</gene>
<evidence type="ECO:0000313" key="1">
    <source>
        <dbReference type="EMBL" id="KPJ00066.1"/>
    </source>
</evidence>
<dbReference type="AlphaFoldDB" id="A0A0N1PFW9"/>
<dbReference type="Proteomes" id="UP000053268">
    <property type="component" value="Unassembled WGS sequence"/>
</dbReference>
<organism evidence="1 2">
    <name type="scientific">Papilio xuthus</name>
    <name type="common">Asian swallowtail butterfly</name>
    <dbReference type="NCBI Taxonomy" id="66420"/>
    <lineage>
        <taxon>Eukaryota</taxon>
        <taxon>Metazoa</taxon>
        <taxon>Ecdysozoa</taxon>
        <taxon>Arthropoda</taxon>
        <taxon>Hexapoda</taxon>
        <taxon>Insecta</taxon>
        <taxon>Pterygota</taxon>
        <taxon>Neoptera</taxon>
        <taxon>Endopterygota</taxon>
        <taxon>Lepidoptera</taxon>
        <taxon>Glossata</taxon>
        <taxon>Ditrysia</taxon>
        <taxon>Papilionoidea</taxon>
        <taxon>Papilionidae</taxon>
        <taxon>Papilioninae</taxon>
        <taxon>Papilio</taxon>
    </lineage>
</organism>
<dbReference type="EMBL" id="KQ459514">
    <property type="protein sequence ID" value="KPJ00066.1"/>
    <property type="molecule type" value="Genomic_DNA"/>
</dbReference>
<name>A0A0N1PFW9_PAPXU</name>
<protein>
    <submittedName>
        <fullName evidence="1">Uncharacterized protein</fullName>
    </submittedName>
</protein>
<keyword evidence="2" id="KW-1185">Reference proteome</keyword>
<proteinExistence type="predicted"/>
<sequence>MSYLEVSATTDALADVKFELIRGKTGSRNMVFQLVSNHSDFLAYSYMAYGIREEEYKKVTNMVTLPIQNQSYATRFNCYVPLEGHFSTLTQALSALRSRPGEQTHPEEQTFVQTGSGSLQDGWQPALHISNTSFSLVQGDAFVSSIIPVVSRFTEATDTASQRAFQRLRLTASGGAGAAA</sequence>
<reference evidence="1 2" key="1">
    <citation type="journal article" date="2015" name="Nat. Commun.">
        <title>Outbred genome sequencing and CRISPR/Cas9 gene editing in butterflies.</title>
        <authorList>
            <person name="Li X."/>
            <person name="Fan D."/>
            <person name="Zhang W."/>
            <person name="Liu G."/>
            <person name="Zhang L."/>
            <person name="Zhao L."/>
            <person name="Fang X."/>
            <person name="Chen L."/>
            <person name="Dong Y."/>
            <person name="Chen Y."/>
            <person name="Ding Y."/>
            <person name="Zhao R."/>
            <person name="Feng M."/>
            <person name="Zhu Y."/>
            <person name="Feng Y."/>
            <person name="Jiang X."/>
            <person name="Zhu D."/>
            <person name="Xiang H."/>
            <person name="Feng X."/>
            <person name="Li S."/>
            <person name="Wang J."/>
            <person name="Zhang G."/>
            <person name="Kronforst M.R."/>
            <person name="Wang W."/>
        </authorList>
    </citation>
    <scope>NUCLEOTIDE SEQUENCE [LARGE SCALE GENOMIC DNA]</scope>
    <source>
        <strain evidence="1">Ya'a_city_454_Px</strain>
        <tissue evidence="1">Whole body</tissue>
    </source>
</reference>
<evidence type="ECO:0000313" key="2">
    <source>
        <dbReference type="Proteomes" id="UP000053268"/>
    </source>
</evidence>
<accession>A0A0N1PFW9</accession>